<keyword evidence="4" id="KW-1185">Reference proteome</keyword>
<evidence type="ECO:0000256" key="1">
    <source>
        <dbReference type="SAM" id="MobiDB-lite"/>
    </source>
</evidence>
<protein>
    <submittedName>
        <fullName evidence="3">Orf50</fullName>
    </submittedName>
</protein>
<keyword evidence="2" id="KW-0812">Transmembrane</keyword>
<evidence type="ECO:0000256" key="2">
    <source>
        <dbReference type="SAM" id="Phobius"/>
    </source>
</evidence>
<dbReference type="Proteomes" id="UP000232784">
    <property type="component" value="Segment"/>
</dbReference>
<gene>
    <name evidence="3" type="primary">orf50</name>
</gene>
<proteinExistence type="predicted"/>
<name>Q8JKR1_9VIRU</name>
<evidence type="ECO:0000313" key="3">
    <source>
        <dbReference type="EMBL" id="AAN04344.1"/>
    </source>
</evidence>
<evidence type="ECO:0000313" key="4">
    <source>
        <dbReference type="Proteomes" id="UP000232784"/>
    </source>
</evidence>
<keyword evidence="2" id="KW-1133">Transmembrane helix</keyword>
<feature type="region of interest" description="Disordered" evidence="1">
    <location>
        <begin position="69"/>
        <end position="131"/>
    </location>
</feature>
<sequence length="131" mass="14417">MNCALVISGCLIGVVLGSMSMHAIIKLLFIILLLWTTWTLVQQHTNTLSDWFSSNVMSVILTKLMPPAKTNSVKPFKLSTPKTRPESPDLSMGPPPKDFAFNTAVPLNAKPKSRSRSKSRGESTESEDMLL</sequence>
<dbReference type="EMBL" id="AF451898">
    <property type="protein sequence ID" value="AAN04344.1"/>
    <property type="molecule type" value="Genomic_DNA"/>
</dbReference>
<feature type="transmembrane region" description="Helical" evidence="2">
    <location>
        <begin position="6"/>
        <end position="35"/>
    </location>
</feature>
<reference evidence="3 4" key="1">
    <citation type="journal article" date="2002" name="J. Virol.">
        <title>Analysis of the complete genome sequence of the Hz-1 virus suggests that it is related to members of the Baculoviridae.</title>
        <authorList>
            <person name="Cheng C.H."/>
            <person name="Liu S.M."/>
            <person name="Chow T.Y."/>
            <person name="Hsiao Y.Y."/>
            <person name="Wang D.P."/>
            <person name="Huang J.J."/>
            <person name="Chen H.H."/>
        </authorList>
    </citation>
    <scope>NUCLEOTIDE SEQUENCE [LARGE SCALE GENOMIC DNA]</scope>
</reference>
<accession>Q8JKR1</accession>
<organism evidence="3 4">
    <name type="scientific">Heliothis zea nudivirus 1</name>
    <dbReference type="NCBI Taxonomy" id="3116536"/>
    <lineage>
        <taxon>Viruses</taxon>
        <taxon>Viruses incertae sedis</taxon>
        <taxon>Naldaviricetes</taxon>
        <taxon>Lefavirales</taxon>
        <taxon>Nudiviridae</taxon>
        <taxon>Betanudivirus</taxon>
        <taxon>Betanudivirus hezeae</taxon>
    </lineage>
</organism>
<keyword evidence="2" id="KW-0472">Membrane</keyword>
<dbReference type="KEGG" id="vg:955107"/>